<evidence type="ECO:0000259" key="4">
    <source>
        <dbReference type="Pfam" id="PF00496"/>
    </source>
</evidence>
<name>A0ABW3HYA1_9BACL</name>
<dbReference type="CDD" id="cd08518">
    <property type="entry name" value="PBP2_NikA_DppA_OppA_like_19"/>
    <property type="match status" value="1"/>
</dbReference>
<dbReference type="Gene3D" id="3.40.190.10">
    <property type="entry name" value="Periplasmic binding protein-like II"/>
    <property type="match status" value="1"/>
</dbReference>
<dbReference type="Gene3D" id="3.10.105.10">
    <property type="entry name" value="Dipeptide-binding Protein, Domain 3"/>
    <property type="match status" value="1"/>
</dbReference>
<keyword evidence="2" id="KW-0813">Transport</keyword>
<dbReference type="Proteomes" id="UP001596989">
    <property type="component" value="Unassembled WGS sequence"/>
</dbReference>
<evidence type="ECO:0000256" key="3">
    <source>
        <dbReference type="ARBA" id="ARBA00022729"/>
    </source>
</evidence>
<evidence type="ECO:0000256" key="2">
    <source>
        <dbReference type="ARBA" id="ARBA00022448"/>
    </source>
</evidence>
<comment type="caution">
    <text evidence="5">The sequence shown here is derived from an EMBL/GenBank/DDBJ whole genome shotgun (WGS) entry which is preliminary data.</text>
</comment>
<evidence type="ECO:0000313" key="6">
    <source>
        <dbReference type="Proteomes" id="UP001596989"/>
    </source>
</evidence>
<dbReference type="PANTHER" id="PTHR30290:SF9">
    <property type="entry name" value="OLIGOPEPTIDE-BINDING PROTEIN APPA"/>
    <property type="match status" value="1"/>
</dbReference>
<dbReference type="PANTHER" id="PTHR30290">
    <property type="entry name" value="PERIPLASMIC BINDING COMPONENT OF ABC TRANSPORTER"/>
    <property type="match status" value="1"/>
</dbReference>
<dbReference type="RefSeq" id="WP_377568684.1">
    <property type="nucleotide sequence ID" value="NZ_JBHTJZ010000072.1"/>
</dbReference>
<evidence type="ECO:0000256" key="1">
    <source>
        <dbReference type="ARBA" id="ARBA00005695"/>
    </source>
</evidence>
<accession>A0ABW3HYA1</accession>
<protein>
    <submittedName>
        <fullName evidence="5">ABC transporter substrate-binding protein</fullName>
    </submittedName>
</protein>
<dbReference type="InterPro" id="IPR000914">
    <property type="entry name" value="SBP_5_dom"/>
</dbReference>
<reference evidence="6" key="1">
    <citation type="journal article" date="2019" name="Int. J. Syst. Evol. Microbiol.">
        <title>The Global Catalogue of Microorganisms (GCM) 10K type strain sequencing project: providing services to taxonomists for standard genome sequencing and annotation.</title>
        <authorList>
            <consortium name="The Broad Institute Genomics Platform"/>
            <consortium name="The Broad Institute Genome Sequencing Center for Infectious Disease"/>
            <person name="Wu L."/>
            <person name="Ma J."/>
        </authorList>
    </citation>
    <scope>NUCLEOTIDE SEQUENCE [LARGE SCALE GENOMIC DNA]</scope>
    <source>
        <strain evidence="6">CCUG 59129</strain>
    </source>
</reference>
<organism evidence="5 6">
    <name type="scientific">Paenibacillus chungangensis</name>
    <dbReference type="NCBI Taxonomy" id="696535"/>
    <lineage>
        <taxon>Bacteria</taxon>
        <taxon>Bacillati</taxon>
        <taxon>Bacillota</taxon>
        <taxon>Bacilli</taxon>
        <taxon>Bacillales</taxon>
        <taxon>Paenibacillaceae</taxon>
        <taxon>Paenibacillus</taxon>
    </lineage>
</organism>
<sequence length="519" mass="56823">MISIISLLSACMASPDASVRERGDELIVAIGSEPDAGFDPTRGWGRYGSPLFQSTLLKRDDQLRIVHDLATGYSVSEDGLQWEIELREDVQFSDGQPLTAMDVVYTFQTAAASGSSIDLTNMENVEERDGAVVFTLKQPQSTFLYQLVATGIVPKHAHSDKYASEPIGSGPFLLRQWDRGQQLIVEANPLYYGERPIFNKLTFLFLNEDAAFAAAKAGEVDMAYIPSTFSKQPVEGMHLIALQTVDNRGIAFPYVQSGEVTEEGIAVGNDVTADSSIRKAMNVVIDRHALVDGILEGHGTPAYSSVDGLPWWNPDTVIQDGDAEEAKRILVAGGWSDSDGDGIMEKDGLKAEFSLLYPAGDATRQSLALAAADMALQAGIEIHVDGKSWDELESAMHANAVLFGWGSHDPLELYALHASENSGVAYYNTGYYGNPAVDDWMTKALEATTEEEAMSYWKKAQWDGETGFSALGDAPWAWLVNIEHLYLVRDDLDIGSPHIQPHGHGWPVTDNIVQWKWTD</sequence>
<dbReference type="PIRSF" id="PIRSF002741">
    <property type="entry name" value="MppA"/>
    <property type="match status" value="1"/>
</dbReference>
<dbReference type="InterPro" id="IPR030678">
    <property type="entry name" value="Peptide/Ni-bd"/>
</dbReference>
<dbReference type="InterPro" id="IPR039424">
    <property type="entry name" value="SBP_5"/>
</dbReference>
<dbReference type="EMBL" id="JBHTJZ010000072">
    <property type="protein sequence ID" value="MFD0962225.1"/>
    <property type="molecule type" value="Genomic_DNA"/>
</dbReference>
<gene>
    <name evidence="5" type="ORF">ACFQ2I_23065</name>
</gene>
<comment type="similarity">
    <text evidence="1">Belongs to the bacterial solute-binding protein 5 family.</text>
</comment>
<evidence type="ECO:0000313" key="5">
    <source>
        <dbReference type="EMBL" id="MFD0962225.1"/>
    </source>
</evidence>
<dbReference type="SUPFAM" id="SSF53850">
    <property type="entry name" value="Periplasmic binding protein-like II"/>
    <property type="match status" value="1"/>
</dbReference>
<feature type="domain" description="Solute-binding protein family 5" evidence="4">
    <location>
        <begin position="65"/>
        <end position="411"/>
    </location>
</feature>
<dbReference type="Pfam" id="PF00496">
    <property type="entry name" value="SBP_bac_5"/>
    <property type="match status" value="1"/>
</dbReference>
<proteinExistence type="inferred from homology"/>
<keyword evidence="6" id="KW-1185">Reference proteome</keyword>
<keyword evidence="3" id="KW-0732">Signal</keyword>